<organism evidence="1 2">
    <name type="scientific">Hydra vulgaris</name>
    <name type="common">Hydra</name>
    <name type="synonym">Hydra attenuata</name>
    <dbReference type="NCBI Taxonomy" id="6087"/>
    <lineage>
        <taxon>Eukaryota</taxon>
        <taxon>Metazoa</taxon>
        <taxon>Cnidaria</taxon>
        <taxon>Hydrozoa</taxon>
        <taxon>Hydroidolina</taxon>
        <taxon>Anthoathecata</taxon>
        <taxon>Aplanulata</taxon>
        <taxon>Hydridae</taxon>
        <taxon>Hydra</taxon>
    </lineage>
</organism>
<dbReference type="InterPro" id="IPR050951">
    <property type="entry name" value="Retrovirus_Pol_polyprotein"/>
</dbReference>
<protein>
    <submittedName>
        <fullName evidence="2">Uncharacterized protein LOC136078743</fullName>
    </submittedName>
</protein>
<dbReference type="GeneID" id="136078743"/>
<evidence type="ECO:0000313" key="1">
    <source>
        <dbReference type="Proteomes" id="UP001652625"/>
    </source>
</evidence>
<name>A0ABM4BNE5_HYDVU</name>
<sequence>MRNISKLNNALLLNVPKRLQPLINSYKNSVFSGIIGKLSNYQVKLKINESIPPVAQKERRIPFALREKVKDELTKLEAEGIIETVTDEATPWISPMVIVPKNDGNLRICVDMPKGRENLITI</sequence>
<dbReference type="SUPFAM" id="SSF56672">
    <property type="entry name" value="DNA/RNA polymerases"/>
    <property type="match status" value="1"/>
</dbReference>
<accession>A0ABM4BNE5</accession>
<dbReference type="RefSeq" id="XP_065650610.1">
    <property type="nucleotide sequence ID" value="XM_065794538.1"/>
</dbReference>
<dbReference type="Proteomes" id="UP001652625">
    <property type="component" value="Chromosome 03"/>
</dbReference>
<dbReference type="InterPro" id="IPR043502">
    <property type="entry name" value="DNA/RNA_pol_sf"/>
</dbReference>
<proteinExistence type="predicted"/>
<dbReference type="PANTHER" id="PTHR37984:SF11">
    <property type="entry name" value="INTEGRASE CATALYTIC DOMAIN-CONTAINING PROTEIN"/>
    <property type="match status" value="1"/>
</dbReference>
<dbReference type="Gene3D" id="3.10.10.10">
    <property type="entry name" value="HIV Type 1 Reverse Transcriptase, subunit A, domain 1"/>
    <property type="match status" value="1"/>
</dbReference>
<reference evidence="2" key="1">
    <citation type="submission" date="2025-08" db="UniProtKB">
        <authorList>
            <consortium name="RefSeq"/>
        </authorList>
    </citation>
    <scope>IDENTIFICATION</scope>
</reference>
<keyword evidence="1" id="KW-1185">Reference proteome</keyword>
<gene>
    <name evidence="2" type="primary">LOC136078743</name>
</gene>
<evidence type="ECO:0000313" key="2">
    <source>
        <dbReference type="RefSeq" id="XP_065650610.1"/>
    </source>
</evidence>
<dbReference type="PANTHER" id="PTHR37984">
    <property type="entry name" value="PROTEIN CBG26694"/>
    <property type="match status" value="1"/>
</dbReference>